<accession>A0A9P9YSK2</accession>
<keyword evidence="3" id="KW-1185">Reference proteome</keyword>
<gene>
    <name evidence="2" type="ORF">M5D96_003696</name>
</gene>
<dbReference type="Proteomes" id="UP001059596">
    <property type="component" value="Unassembled WGS sequence"/>
</dbReference>
<dbReference type="EMBL" id="JAMKOV010000002">
    <property type="protein sequence ID" value="KAI8042384.1"/>
    <property type="molecule type" value="Genomic_DNA"/>
</dbReference>
<name>A0A9P9YSK2_9MUSC</name>
<evidence type="ECO:0000313" key="3">
    <source>
        <dbReference type="Proteomes" id="UP001059596"/>
    </source>
</evidence>
<evidence type="ECO:0000256" key="1">
    <source>
        <dbReference type="SAM" id="SignalP"/>
    </source>
</evidence>
<feature type="signal peptide" evidence="1">
    <location>
        <begin position="1"/>
        <end position="18"/>
    </location>
</feature>
<comment type="caution">
    <text evidence="2">The sequence shown here is derived from an EMBL/GenBank/DDBJ whole genome shotgun (WGS) entry which is preliminary data.</text>
</comment>
<reference evidence="2" key="1">
    <citation type="journal article" date="2023" name="Genome Biol. Evol.">
        <title>Long-read-based Genome Assembly of Drosophila gunungcola Reveals Fewer Chemosensory Genes in Flower-breeding Species.</title>
        <authorList>
            <person name="Negi A."/>
            <person name="Liao B.Y."/>
            <person name="Yeh S.D."/>
        </authorList>
    </citation>
    <scope>NUCLEOTIDE SEQUENCE</scope>
    <source>
        <strain evidence="2">Sukarami</strain>
    </source>
</reference>
<dbReference type="AlphaFoldDB" id="A0A9P9YSK2"/>
<keyword evidence="1" id="KW-0732">Signal</keyword>
<protein>
    <submittedName>
        <fullName evidence="2">Uncharacterized protein</fullName>
    </submittedName>
</protein>
<sequence>EARLFLIVLALPLAGKLGEIEENWGVAAIVNGCFPRLRTGKFNFSLTNHLLWVGDFRGRQLRSRHCG</sequence>
<feature type="non-terminal residue" evidence="2">
    <location>
        <position position="1"/>
    </location>
</feature>
<proteinExistence type="predicted"/>
<feature type="chain" id="PRO_5040437888" evidence="1">
    <location>
        <begin position="19"/>
        <end position="67"/>
    </location>
</feature>
<evidence type="ECO:0000313" key="2">
    <source>
        <dbReference type="EMBL" id="KAI8042384.1"/>
    </source>
</evidence>
<organism evidence="2 3">
    <name type="scientific">Drosophila gunungcola</name>
    <name type="common">fruit fly</name>
    <dbReference type="NCBI Taxonomy" id="103775"/>
    <lineage>
        <taxon>Eukaryota</taxon>
        <taxon>Metazoa</taxon>
        <taxon>Ecdysozoa</taxon>
        <taxon>Arthropoda</taxon>
        <taxon>Hexapoda</taxon>
        <taxon>Insecta</taxon>
        <taxon>Pterygota</taxon>
        <taxon>Neoptera</taxon>
        <taxon>Endopterygota</taxon>
        <taxon>Diptera</taxon>
        <taxon>Brachycera</taxon>
        <taxon>Muscomorpha</taxon>
        <taxon>Ephydroidea</taxon>
        <taxon>Drosophilidae</taxon>
        <taxon>Drosophila</taxon>
        <taxon>Sophophora</taxon>
    </lineage>
</organism>